<evidence type="ECO:0000313" key="1">
    <source>
        <dbReference type="EMBL" id="SFQ69245.1"/>
    </source>
</evidence>
<keyword evidence="2" id="KW-1185">Reference proteome</keyword>
<dbReference type="EMBL" id="FOXU01000008">
    <property type="protein sequence ID" value="SFQ69245.1"/>
    <property type="molecule type" value="Genomic_DNA"/>
</dbReference>
<name>A0A1I6AKP9_9BACI</name>
<organism evidence="1 2">
    <name type="scientific">Psychrobacillus psychrotolerans</name>
    <dbReference type="NCBI Taxonomy" id="126156"/>
    <lineage>
        <taxon>Bacteria</taxon>
        <taxon>Bacillati</taxon>
        <taxon>Bacillota</taxon>
        <taxon>Bacilli</taxon>
        <taxon>Bacillales</taxon>
        <taxon>Bacillaceae</taxon>
        <taxon>Psychrobacillus</taxon>
    </lineage>
</organism>
<sequence>MQLIGWYEFGFLPAHARQFLFNPFIVVKSPDLTKLEQAYEMVGTVGRILIVESVLFYVVPIRIIGVFG</sequence>
<protein>
    <submittedName>
        <fullName evidence="1">Uncharacterized protein</fullName>
    </submittedName>
</protein>
<accession>A0A1I6AKP9</accession>
<reference evidence="2" key="1">
    <citation type="submission" date="2016-10" db="EMBL/GenBank/DDBJ databases">
        <authorList>
            <person name="Varghese N."/>
            <person name="Submissions S."/>
        </authorList>
    </citation>
    <scope>NUCLEOTIDE SEQUENCE [LARGE SCALE GENOMIC DNA]</scope>
    <source>
        <strain evidence="2">DSM 11706</strain>
    </source>
</reference>
<gene>
    <name evidence="1" type="ORF">SAMN05421670_3424</name>
</gene>
<proteinExistence type="predicted"/>
<evidence type="ECO:0000313" key="2">
    <source>
        <dbReference type="Proteomes" id="UP000198734"/>
    </source>
</evidence>
<dbReference type="Proteomes" id="UP000198734">
    <property type="component" value="Unassembled WGS sequence"/>
</dbReference>
<dbReference type="AlphaFoldDB" id="A0A1I6AKP9"/>
<dbReference type="RefSeq" id="WP_093538074.1">
    <property type="nucleotide sequence ID" value="NZ_FOXU01000008.1"/>
</dbReference>